<comment type="similarity">
    <text evidence="3">Belongs to the TCTP family.</text>
</comment>
<dbReference type="InterPro" id="IPR034737">
    <property type="entry name" value="TCTP"/>
</dbReference>
<name>A0A0D6EH63_SPOSA</name>
<keyword evidence="2" id="KW-0648">Protein biosynthesis</keyword>
<evidence type="ECO:0000259" key="4">
    <source>
        <dbReference type="PROSITE" id="PS51797"/>
    </source>
</evidence>
<dbReference type="AlphaFoldDB" id="A0A0D6EH63"/>
<evidence type="ECO:0000313" key="5">
    <source>
        <dbReference type="EMBL" id="CEQ39294.1"/>
    </source>
</evidence>
<dbReference type="PANTHER" id="PTHR11991:SF0">
    <property type="entry name" value="TRANSLATIONALLY-CONTROLLED TUMOR PROTEIN"/>
    <property type="match status" value="1"/>
</dbReference>
<dbReference type="Gene3D" id="2.170.150.10">
    <property type="entry name" value="Metal Binding Protein, Guanine Nucleotide Exchange Factor, Chain A"/>
    <property type="match status" value="1"/>
</dbReference>
<dbReference type="InterPro" id="IPR011323">
    <property type="entry name" value="Mss4/transl-control_tumour"/>
</dbReference>
<evidence type="ECO:0000256" key="1">
    <source>
        <dbReference type="ARBA" id="ARBA00014759"/>
    </source>
</evidence>
<reference evidence="6" key="1">
    <citation type="submission" date="2015-02" db="EMBL/GenBank/DDBJ databases">
        <authorList>
            <person name="Gon?alves P."/>
        </authorList>
    </citation>
    <scope>NUCLEOTIDE SEQUENCE [LARGE SCALE GENOMIC DNA]</scope>
</reference>
<evidence type="ECO:0000256" key="3">
    <source>
        <dbReference type="PROSITE-ProRule" id="PRU01133"/>
    </source>
</evidence>
<accession>A0A0D6EH63</accession>
<protein>
    <recommendedName>
        <fullName evidence="1">Translationally-controlled tumor protein homolog</fullName>
    </recommendedName>
</protein>
<keyword evidence="6" id="KW-1185">Reference proteome</keyword>
<feature type="domain" description="TCTP" evidence="4">
    <location>
        <begin position="1"/>
        <end position="215"/>
    </location>
</feature>
<dbReference type="InterPro" id="IPR011057">
    <property type="entry name" value="Mss4-like_sf"/>
</dbReference>
<gene>
    <name evidence="5" type="primary">SPOSA6832_00799</name>
</gene>
<dbReference type="Proteomes" id="UP000243876">
    <property type="component" value="Unassembled WGS sequence"/>
</dbReference>
<feature type="non-terminal residue" evidence="5">
    <location>
        <position position="1"/>
    </location>
</feature>
<dbReference type="GO" id="GO:0005509">
    <property type="term" value="F:calcium ion binding"/>
    <property type="evidence" value="ECO:0007669"/>
    <property type="project" value="TreeGrafter"/>
</dbReference>
<sequence>MLLYTDILTGDELISDAYDLKEVDDVIYEADCQMIVIKEGEVDIGANACVPSPSFPSSMCTTSAHVARLLERDSSAEEAAEELEEGAQQVNNIVHSFRLTATSFDKKSYMTYLKGYMKAVKAKLAETNPDRVPEFEKAAAGFAKKVLSNFKDYEFYTGESMNPDGMVGTSVLPDLVSPIHVVTFVFVYTALLNYREDGVTPYMIFWKDGLKEVKLHRILFLSPLGP</sequence>
<proteinExistence type="inferred from homology"/>
<evidence type="ECO:0000256" key="2">
    <source>
        <dbReference type="ARBA" id="ARBA00022917"/>
    </source>
</evidence>
<dbReference type="PANTHER" id="PTHR11991">
    <property type="entry name" value="TRANSLATIONALLY CONTROLLED TUMOR PROTEIN-RELATED"/>
    <property type="match status" value="1"/>
</dbReference>
<dbReference type="Pfam" id="PF00838">
    <property type="entry name" value="TCTP"/>
    <property type="match status" value="3"/>
</dbReference>
<evidence type="ECO:0000313" key="6">
    <source>
        <dbReference type="Proteomes" id="UP000243876"/>
    </source>
</evidence>
<dbReference type="EMBL" id="CENE01000002">
    <property type="protein sequence ID" value="CEQ39294.1"/>
    <property type="molecule type" value="Genomic_DNA"/>
</dbReference>
<dbReference type="OrthoDB" id="10248936at2759"/>
<dbReference type="FunFam" id="2.170.150.10:FF:000002">
    <property type="entry name" value="Translationally-controlled tumor protein homolog"/>
    <property type="match status" value="1"/>
</dbReference>
<dbReference type="SUPFAM" id="SSF51316">
    <property type="entry name" value="Mss4-like"/>
    <property type="match status" value="1"/>
</dbReference>
<dbReference type="GO" id="GO:0005737">
    <property type="term" value="C:cytoplasm"/>
    <property type="evidence" value="ECO:0007669"/>
    <property type="project" value="TreeGrafter"/>
</dbReference>
<dbReference type="InterPro" id="IPR018105">
    <property type="entry name" value="Translational_control_tumour_p"/>
</dbReference>
<dbReference type="GO" id="GO:0006412">
    <property type="term" value="P:translation"/>
    <property type="evidence" value="ECO:0007669"/>
    <property type="project" value="UniProtKB-KW"/>
</dbReference>
<dbReference type="PROSITE" id="PS51797">
    <property type="entry name" value="TCTP_3"/>
    <property type="match status" value="1"/>
</dbReference>
<organism evidence="5 6">
    <name type="scientific">Sporidiobolus salmonicolor</name>
    <name type="common">Yeast-like fungus</name>
    <name type="synonym">Sporobolomyces salmonicolor</name>
    <dbReference type="NCBI Taxonomy" id="5005"/>
    <lineage>
        <taxon>Eukaryota</taxon>
        <taxon>Fungi</taxon>
        <taxon>Dikarya</taxon>
        <taxon>Basidiomycota</taxon>
        <taxon>Pucciniomycotina</taxon>
        <taxon>Microbotryomycetes</taxon>
        <taxon>Sporidiobolales</taxon>
        <taxon>Sporidiobolaceae</taxon>
        <taxon>Sporobolomyces</taxon>
    </lineage>
</organism>